<gene>
    <name evidence="2" type="ORF">CRE_22846</name>
</gene>
<sequence>MDNIPKPFPLLHLPYLALEEVLSIMRPFDLINFSMASSKSKIITKCVLRTKGNKKYELEVDTFEEPKISIRGSNTFFEYRLTSEKSRSEKKEHVDLTSRIKCDRVWIYSENVIIDWMELLRTVMEYYTFKRFVVSFGQDTFPAEKKSIVDFLRSHMTSVDDCVIRGKTEADEDVSYFLKNIDVTETLIILSKLSDQFQLKIENSPNNLLILNGNWISYDQFINFNANRIEIQKSKITNVELNMFLISWMTSRSNQNLEYLKIQVTELDTLDTILNLPHEVMGADVIRHGKTVKHGIIELRGGTDIKRNDGATGTVFIEMVDDQMMLYMCVSYLL</sequence>
<feature type="domain" description="F-box" evidence="1">
    <location>
        <begin position="7"/>
        <end position="59"/>
    </location>
</feature>
<evidence type="ECO:0000313" key="2">
    <source>
        <dbReference type="EMBL" id="EFP02056.1"/>
    </source>
</evidence>
<evidence type="ECO:0000313" key="3">
    <source>
        <dbReference type="Proteomes" id="UP000008281"/>
    </source>
</evidence>
<dbReference type="GeneID" id="9803206"/>
<dbReference type="OMA" id="MSWMATE"/>
<dbReference type="OrthoDB" id="5842403at2759"/>
<dbReference type="InterPro" id="IPR012885">
    <property type="entry name" value="F-box_Sdz-33"/>
</dbReference>
<dbReference type="PROSITE" id="PS50181">
    <property type="entry name" value="FBOX"/>
    <property type="match status" value="1"/>
</dbReference>
<dbReference type="EMBL" id="DS268445">
    <property type="protein sequence ID" value="EFP02056.1"/>
    <property type="molecule type" value="Genomic_DNA"/>
</dbReference>
<proteinExistence type="predicted"/>
<dbReference type="Pfam" id="PF00646">
    <property type="entry name" value="F-box"/>
    <property type="match status" value="1"/>
</dbReference>
<protein>
    <recommendedName>
        <fullName evidence="1">F-box domain-containing protein</fullName>
    </recommendedName>
</protein>
<dbReference type="CTD" id="9803206"/>
<accession>E3MHI4</accession>
<dbReference type="InterPro" id="IPR001810">
    <property type="entry name" value="F-box_dom"/>
</dbReference>
<keyword evidence="3" id="KW-1185">Reference proteome</keyword>
<dbReference type="Proteomes" id="UP000008281">
    <property type="component" value="Unassembled WGS sequence"/>
</dbReference>
<evidence type="ECO:0000259" key="1">
    <source>
        <dbReference type="PROSITE" id="PS50181"/>
    </source>
</evidence>
<dbReference type="RefSeq" id="XP_003104455.2">
    <property type="nucleotide sequence ID" value="XM_003104407.2"/>
</dbReference>
<dbReference type="PANTHER" id="PTHR21503:SF8">
    <property type="entry name" value="F-BOX ASSOCIATED DOMAIN-CONTAINING PROTEIN-RELATED"/>
    <property type="match status" value="1"/>
</dbReference>
<dbReference type="HOGENOM" id="CLU_028840_3_1_1"/>
<dbReference type="FunCoup" id="E3MHI4">
    <property type="interactions" value="1064"/>
</dbReference>
<dbReference type="AlphaFoldDB" id="E3MHI4"/>
<name>E3MHI4_CAERE</name>
<dbReference type="InParanoid" id="E3MHI4"/>
<reference evidence="2" key="1">
    <citation type="submission" date="2007-07" db="EMBL/GenBank/DDBJ databases">
        <title>PCAP assembly of the Caenorhabditis remanei genome.</title>
        <authorList>
            <consortium name="The Caenorhabditis remanei Sequencing Consortium"/>
            <person name="Wilson R.K."/>
        </authorList>
    </citation>
    <scope>NUCLEOTIDE SEQUENCE [LARGE SCALE GENOMIC DNA]</scope>
    <source>
        <strain evidence="2">PB4641</strain>
    </source>
</reference>
<dbReference type="KEGG" id="crq:GCK72_016905"/>
<dbReference type="Pfam" id="PF07735">
    <property type="entry name" value="FBA_2"/>
    <property type="match status" value="1"/>
</dbReference>
<organism evidence="3">
    <name type="scientific">Caenorhabditis remanei</name>
    <name type="common">Caenorhabditis vulgaris</name>
    <dbReference type="NCBI Taxonomy" id="31234"/>
    <lineage>
        <taxon>Eukaryota</taxon>
        <taxon>Metazoa</taxon>
        <taxon>Ecdysozoa</taxon>
        <taxon>Nematoda</taxon>
        <taxon>Chromadorea</taxon>
        <taxon>Rhabditida</taxon>
        <taxon>Rhabditina</taxon>
        <taxon>Rhabditomorpha</taxon>
        <taxon>Rhabditoidea</taxon>
        <taxon>Rhabditidae</taxon>
        <taxon>Peloderinae</taxon>
        <taxon>Caenorhabditis</taxon>
    </lineage>
</organism>
<dbReference type="PANTHER" id="PTHR21503">
    <property type="entry name" value="F-BOX-CONTAINING HYPOTHETICAL PROTEIN C.ELEGANS"/>
    <property type="match status" value="1"/>
</dbReference>